<dbReference type="InterPro" id="IPR007197">
    <property type="entry name" value="rSAM"/>
</dbReference>
<comment type="cofactor">
    <cofactor evidence="1">
        <name>[4Fe-4S] cluster</name>
        <dbReference type="ChEBI" id="CHEBI:49883"/>
    </cofactor>
</comment>
<dbReference type="InterPro" id="IPR006638">
    <property type="entry name" value="Elp3/MiaA/NifB-like_rSAM"/>
</dbReference>
<sequence>MHLPSEWLGKPYYSLDAYLKKEFGEKVYKLSLDGGMTCPNRDGTCGTRGCIFCSEGGSGDFAGDRRLSITEQMQTQKAMLQGKRPVRKYIAYFQAYTNTYAPVDMLESLFSEALSDPEVVILSVATRPDCLGADVLELLERLNRQKPVWVELGLQTIHASTAAYIRRGYPLSCFETALEELHRRGIPVIVHTILGLPFESEEMVLDTMRYLNRMPVSGIKLQLLHVLKHTDLAAEYRKGSFQVLDRDAYLTLVMRCLAQLRPNLVIHRLTGDGPKDLLIAPLWSQAKRSVLNDLHRRLKEEQIWQGKELGFVPDAHVSGALMQPSQELRRFDRLPDMAEL</sequence>
<evidence type="ECO:0000256" key="5">
    <source>
        <dbReference type="ARBA" id="ARBA00023004"/>
    </source>
</evidence>
<dbReference type="InterPro" id="IPR005911">
    <property type="entry name" value="YhcC-like"/>
</dbReference>
<dbReference type="SFLD" id="SFLDG01082">
    <property type="entry name" value="B12-binding_domain_containing"/>
    <property type="match status" value="1"/>
</dbReference>
<evidence type="ECO:0000256" key="2">
    <source>
        <dbReference type="ARBA" id="ARBA00022485"/>
    </source>
</evidence>
<dbReference type="Pfam" id="PF04055">
    <property type="entry name" value="Radical_SAM"/>
    <property type="match status" value="1"/>
</dbReference>
<evidence type="ECO:0000259" key="7">
    <source>
        <dbReference type="PROSITE" id="PS51918"/>
    </source>
</evidence>
<dbReference type="Gene3D" id="3.80.30.20">
    <property type="entry name" value="tm_1862 like domain"/>
    <property type="match status" value="1"/>
</dbReference>
<reference evidence="8" key="2">
    <citation type="submission" date="2021-04" db="EMBL/GenBank/DDBJ databases">
        <authorList>
            <person name="Gilroy R."/>
        </authorList>
    </citation>
    <scope>NUCLEOTIDE SEQUENCE</scope>
    <source>
        <strain evidence="8">CHK185-5351</strain>
    </source>
</reference>
<feature type="domain" description="Radical SAM core" evidence="7">
    <location>
        <begin position="22"/>
        <end position="263"/>
    </location>
</feature>
<dbReference type="SFLD" id="SFLDS00029">
    <property type="entry name" value="Radical_SAM"/>
    <property type="match status" value="1"/>
</dbReference>
<proteinExistence type="predicted"/>
<dbReference type="Proteomes" id="UP000823849">
    <property type="component" value="Unassembled WGS sequence"/>
</dbReference>
<dbReference type="NCBIfam" id="TIGR01212">
    <property type="entry name" value="TIGR01212 family radical SAM protein"/>
    <property type="match status" value="1"/>
</dbReference>
<protein>
    <submittedName>
        <fullName evidence="8">TIGR01212 family radical SAM protein</fullName>
    </submittedName>
</protein>
<keyword evidence="5" id="KW-0408">Iron</keyword>
<dbReference type="AlphaFoldDB" id="A0A9D2ND14"/>
<gene>
    <name evidence="8" type="ORF">H9705_10690</name>
</gene>
<dbReference type="PANTHER" id="PTHR11135">
    <property type="entry name" value="HISTONE ACETYLTRANSFERASE-RELATED"/>
    <property type="match status" value="1"/>
</dbReference>
<dbReference type="InterPro" id="IPR023404">
    <property type="entry name" value="rSAM_horseshoe"/>
</dbReference>
<keyword evidence="6" id="KW-0411">Iron-sulfur</keyword>
<reference evidence="8" key="1">
    <citation type="journal article" date="2021" name="PeerJ">
        <title>Extensive microbial diversity within the chicken gut microbiome revealed by metagenomics and culture.</title>
        <authorList>
            <person name="Gilroy R."/>
            <person name="Ravi A."/>
            <person name="Getino M."/>
            <person name="Pursley I."/>
            <person name="Horton D.L."/>
            <person name="Alikhan N.F."/>
            <person name="Baker D."/>
            <person name="Gharbi K."/>
            <person name="Hall N."/>
            <person name="Watson M."/>
            <person name="Adriaenssens E.M."/>
            <person name="Foster-Nyarko E."/>
            <person name="Jarju S."/>
            <person name="Secka A."/>
            <person name="Antonio M."/>
            <person name="Oren A."/>
            <person name="Chaudhuri R.R."/>
            <person name="La Ragione R."/>
            <person name="Hildebrand F."/>
            <person name="Pallen M.J."/>
        </authorList>
    </citation>
    <scope>NUCLEOTIDE SEQUENCE</scope>
    <source>
        <strain evidence="8">CHK185-5351</strain>
    </source>
</reference>
<keyword evidence="4" id="KW-0479">Metal-binding</keyword>
<evidence type="ECO:0000256" key="1">
    <source>
        <dbReference type="ARBA" id="ARBA00001966"/>
    </source>
</evidence>
<evidence type="ECO:0000256" key="6">
    <source>
        <dbReference type="ARBA" id="ARBA00023014"/>
    </source>
</evidence>
<dbReference type="InterPro" id="IPR058240">
    <property type="entry name" value="rSAM_sf"/>
</dbReference>
<keyword evidence="3" id="KW-0949">S-adenosyl-L-methionine</keyword>
<dbReference type="GO" id="GO:0046872">
    <property type="term" value="F:metal ion binding"/>
    <property type="evidence" value="ECO:0007669"/>
    <property type="project" value="UniProtKB-KW"/>
</dbReference>
<accession>A0A9D2ND14</accession>
<dbReference type="SUPFAM" id="SSF102114">
    <property type="entry name" value="Radical SAM enzymes"/>
    <property type="match status" value="1"/>
</dbReference>
<dbReference type="CDD" id="cd01335">
    <property type="entry name" value="Radical_SAM"/>
    <property type="match status" value="1"/>
</dbReference>
<name>A0A9D2ND14_9FIRM</name>
<evidence type="ECO:0000313" key="8">
    <source>
        <dbReference type="EMBL" id="HJC16263.1"/>
    </source>
</evidence>
<dbReference type="SFLD" id="SFLDG01086">
    <property type="entry name" value="elongater_protein-like"/>
    <property type="match status" value="1"/>
</dbReference>
<evidence type="ECO:0000313" key="9">
    <source>
        <dbReference type="Proteomes" id="UP000823849"/>
    </source>
</evidence>
<dbReference type="InterPro" id="IPR032432">
    <property type="entry name" value="Radical_SAM_C"/>
</dbReference>
<comment type="caution">
    <text evidence="8">The sequence shown here is derived from an EMBL/GenBank/DDBJ whole genome shotgun (WGS) entry which is preliminary data.</text>
</comment>
<dbReference type="SMART" id="SM00729">
    <property type="entry name" value="Elp3"/>
    <property type="match status" value="1"/>
</dbReference>
<evidence type="ECO:0000256" key="3">
    <source>
        <dbReference type="ARBA" id="ARBA00022691"/>
    </source>
</evidence>
<dbReference type="InterPro" id="IPR039661">
    <property type="entry name" value="ELP3"/>
</dbReference>
<dbReference type="PROSITE" id="PS51918">
    <property type="entry name" value="RADICAL_SAM"/>
    <property type="match status" value="1"/>
</dbReference>
<dbReference type="GO" id="GO:0051539">
    <property type="term" value="F:4 iron, 4 sulfur cluster binding"/>
    <property type="evidence" value="ECO:0007669"/>
    <property type="project" value="UniProtKB-KW"/>
</dbReference>
<dbReference type="EMBL" id="DWWU01000044">
    <property type="protein sequence ID" value="HJC16263.1"/>
    <property type="molecule type" value="Genomic_DNA"/>
</dbReference>
<dbReference type="PANTHER" id="PTHR11135:SF1">
    <property type="entry name" value="PROTEIN YHCC"/>
    <property type="match status" value="1"/>
</dbReference>
<dbReference type="GO" id="GO:0003824">
    <property type="term" value="F:catalytic activity"/>
    <property type="evidence" value="ECO:0007669"/>
    <property type="project" value="InterPro"/>
</dbReference>
<dbReference type="Pfam" id="PF16199">
    <property type="entry name" value="Radical_SAM_C"/>
    <property type="match status" value="1"/>
</dbReference>
<organism evidence="8 9">
    <name type="scientific">Candidatus Fusicatenibacter intestinigallinarum</name>
    <dbReference type="NCBI Taxonomy" id="2838598"/>
    <lineage>
        <taxon>Bacteria</taxon>
        <taxon>Bacillati</taxon>
        <taxon>Bacillota</taxon>
        <taxon>Clostridia</taxon>
        <taxon>Lachnospirales</taxon>
        <taxon>Lachnospiraceae</taxon>
        <taxon>Fusicatenibacter</taxon>
    </lineage>
</organism>
<dbReference type="SFLD" id="SFLDG01091">
    <property type="entry name" value="uncharacterized_CHP01210-like"/>
    <property type="match status" value="1"/>
</dbReference>
<keyword evidence="2" id="KW-0004">4Fe-4S</keyword>
<evidence type="ECO:0000256" key="4">
    <source>
        <dbReference type="ARBA" id="ARBA00022723"/>
    </source>
</evidence>